<dbReference type="GO" id="GO:0005524">
    <property type="term" value="F:ATP binding"/>
    <property type="evidence" value="ECO:0007669"/>
    <property type="project" value="InterPro"/>
</dbReference>
<dbReference type="GO" id="GO:0004674">
    <property type="term" value="F:protein serine/threonine kinase activity"/>
    <property type="evidence" value="ECO:0007669"/>
    <property type="project" value="TreeGrafter"/>
</dbReference>
<sequence length="941" mass="104046">MDLIQRSLKLRPPMPLSVAFSWFQSIATSLQGIQASQEQFMFLGKCIAETLQVLDRDFRSGTLSASPNTTKAISDFSTFLKDFAGFCQREASQSFFKSLMSKMRRLSNLDKYQKRLEIVVKSFQSPNLPDPRTWEASATTAWTVDQTKLHNRLVQLEGNRQLLADVLDLSRESARAMVAAIQRQLVDGKIDEEEIHFYSCCLQHLSVAIADDFEVDPWTITPYEVEFGAILGSGMLGKVFRGRLGDTSVAVKVLKNELKISPVTSITRRQIDDWLKLDHSNILRVMGANILDDTPFLVTPFILGGNINNYIDCHPSCDRLKYLHQASLGLAYLHTQGVIHGNIKGSNILIDDHGNAKLCDYGLASLKADANSRALSAERALVSPSWAAPELFMGGNLSKACDVYSFGMTIYEVLAQEVPFGHVPPSGLRDLVVKFHGRPPRPAQVDAPQMSNDVWRFTQRCWHKTPSRRPASSAVSERLTHILSSPPLSRAGASVGSSSVDGLDPPTGSSMTLRTLVSNVASTVSENLLEFGEDVFDNVMPNPLRLFQSSSTYLLKAHQRVMKKPYERCLTLNSDAGITILTLSSSERVLLVGKTTGAIDVWDAKKGIKEGSCLPQPSKSAITCLKFSDSGAYTIRAASQTGELYTWHWGGSNYKLEFSTKVGFSVQAISDNYGERHAAFTQVDGLGQKQICMWRASGDDRYLAGMKSSPTCIAFSPTGSHLFVGDEVGTLSVWISETGQPSRRPLAYSATPTKGHQGFANPSPSTENPKCISLVPSPNGKDVLVGYSNGEIRLWTIASGNYIVIRIPPRQSTTPTYTSLPLTFSSDGTLVLFPSFEEPRRRIEVHDVTTGFKFFTCQLQDWPEGAIVQQIILSPDKSRLILSFEGSTTVLIFCWPVEGWYNQIYSISRLAALLTVVVACFYIYAVSQPPSDEFVIRRYKY</sequence>
<reference evidence="3 4" key="1">
    <citation type="submission" date="2014-04" db="EMBL/GenBank/DDBJ databases">
        <authorList>
            <consortium name="DOE Joint Genome Institute"/>
            <person name="Kuo A."/>
            <person name="Gay G."/>
            <person name="Dore J."/>
            <person name="Kohler A."/>
            <person name="Nagy L.G."/>
            <person name="Floudas D."/>
            <person name="Copeland A."/>
            <person name="Barry K.W."/>
            <person name="Cichocki N."/>
            <person name="Veneault-Fourrey C."/>
            <person name="LaButti K."/>
            <person name="Lindquist E.A."/>
            <person name="Lipzen A."/>
            <person name="Lundell T."/>
            <person name="Morin E."/>
            <person name="Murat C."/>
            <person name="Sun H."/>
            <person name="Tunlid A."/>
            <person name="Henrissat B."/>
            <person name="Grigoriev I.V."/>
            <person name="Hibbett D.S."/>
            <person name="Martin F."/>
            <person name="Nordberg H.P."/>
            <person name="Cantor M.N."/>
            <person name="Hua S.X."/>
        </authorList>
    </citation>
    <scope>NUCLEOTIDE SEQUENCE [LARGE SCALE GENOMIC DNA]</scope>
    <source>
        <strain evidence="4">h7</strain>
    </source>
</reference>
<dbReference type="AlphaFoldDB" id="A0A0C3C0E3"/>
<dbReference type="InterPro" id="IPR015943">
    <property type="entry name" value="WD40/YVTN_repeat-like_dom_sf"/>
</dbReference>
<proteinExistence type="predicted"/>
<feature type="domain" description="Protein kinase" evidence="2">
    <location>
        <begin position="225"/>
        <end position="484"/>
    </location>
</feature>
<dbReference type="InterPro" id="IPR011009">
    <property type="entry name" value="Kinase-like_dom_sf"/>
</dbReference>
<feature type="region of interest" description="Disordered" evidence="1">
    <location>
        <begin position="488"/>
        <end position="507"/>
    </location>
</feature>
<dbReference type="InterPro" id="IPR051681">
    <property type="entry name" value="Ser/Thr_Kinases-Pseudokinases"/>
</dbReference>
<organism evidence="3 4">
    <name type="scientific">Hebeloma cylindrosporum</name>
    <dbReference type="NCBI Taxonomy" id="76867"/>
    <lineage>
        <taxon>Eukaryota</taxon>
        <taxon>Fungi</taxon>
        <taxon>Dikarya</taxon>
        <taxon>Basidiomycota</taxon>
        <taxon>Agaricomycotina</taxon>
        <taxon>Agaricomycetes</taxon>
        <taxon>Agaricomycetidae</taxon>
        <taxon>Agaricales</taxon>
        <taxon>Agaricineae</taxon>
        <taxon>Hymenogastraceae</taxon>
        <taxon>Hebeloma</taxon>
    </lineage>
</organism>
<keyword evidence="4" id="KW-1185">Reference proteome</keyword>
<dbReference type="SUPFAM" id="SSF56112">
    <property type="entry name" value="Protein kinase-like (PK-like)"/>
    <property type="match status" value="1"/>
</dbReference>
<dbReference type="InterPro" id="IPR000719">
    <property type="entry name" value="Prot_kinase_dom"/>
</dbReference>
<feature type="compositionally biased region" description="Low complexity" evidence="1">
    <location>
        <begin position="491"/>
        <end position="500"/>
    </location>
</feature>
<dbReference type="Proteomes" id="UP000053424">
    <property type="component" value="Unassembled WGS sequence"/>
</dbReference>
<dbReference type="PANTHER" id="PTHR44329">
    <property type="entry name" value="SERINE/THREONINE-PROTEIN KINASE TNNI3K-RELATED"/>
    <property type="match status" value="1"/>
</dbReference>
<dbReference type="InterPro" id="IPR059179">
    <property type="entry name" value="MLKL-like_MCAfunc"/>
</dbReference>
<dbReference type="SUPFAM" id="SSF82171">
    <property type="entry name" value="DPP6 N-terminal domain-like"/>
    <property type="match status" value="1"/>
</dbReference>
<dbReference type="InterPro" id="IPR001245">
    <property type="entry name" value="Ser-Thr/Tyr_kinase_cat_dom"/>
</dbReference>
<dbReference type="Gene3D" id="1.10.510.10">
    <property type="entry name" value="Transferase(Phosphotransferase) domain 1"/>
    <property type="match status" value="1"/>
</dbReference>
<name>A0A0C3C0E3_HEBCY</name>
<dbReference type="Gene3D" id="3.30.200.20">
    <property type="entry name" value="Phosphorylase Kinase, domain 1"/>
    <property type="match status" value="1"/>
</dbReference>
<evidence type="ECO:0000256" key="1">
    <source>
        <dbReference type="SAM" id="MobiDB-lite"/>
    </source>
</evidence>
<dbReference type="Pfam" id="PF07714">
    <property type="entry name" value="PK_Tyr_Ser-Thr"/>
    <property type="match status" value="1"/>
</dbReference>
<evidence type="ECO:0000313" key="3">
    <source>
        <dbReference type="EMBL" id="KIM37749.1"/>
    </source>
</evidence>
<dbReference type="SMART" id="SM00320">
    <property type="entry name" value="WD40"/>
    <property type="match status" value="4"/>
</dbReference>
<protein>
    <recommendedName>
        <fullName evidence="2">Protein kinase domain-containing protein</fullName>
    </recommendedName>
</protein>
<dbReference type="HOGENOM" id="CLU_000288_135_4_1"/>
<dbReference type="OrthoDB" id="10261027at2759"/>
<dbReference type="InterPro" id="IPR001680">
    <property type="entry name" value="WD40_rpt"/>
</dbReference>
<evidence type="ECO:0000259" key="2">
    <source>
        <dbReference type="PROSITE" id="PS50011"/>
    </source>
</evidence>
<reference evidence="4" key="2">
    <citation type="submission" date="2015-01" db="EMBL/GenBank/DDBJ databases">
        <title>Evolutionary Origins and Diversification of the Mycorrhizal Mutualists.</title>
        <authorList>
            <consortium name="DOE Joint Genome Institute"/>
            <consortium name="Mycorrhizal Genomics Consortium"/>
            <person name="Kohler A."/>
            <person name="Kuo A."/>
            <person name="Nagy L.G."/>
            <person name="Floudas D."/>
            <person name="Copeland A."/>
            <person name="Barry K.W."/>
            <person name="Cichocki N."/>
            <person name="Veneault-Fourrey C."/>
            <person name="LaButti K."/>
            <person name="Lindquist E.A."/>
            <person name="Lipzen A."/>
            <person name="Lundell T."/>
            <person name="Morin E."/>
            <person name="Murat C."/>
            <person name="Riley R."/>
            <person name="Ohm R."/>
            <person name="Sun H."/>
            <person name="Tunlid A."/>
            <person name="Henrissat B."/>
            <person name="Grigoriev I.V."/>
            <person name="Hibbett D.S."/>
            <person name="Martin F."/>
        </authorList>
    </citation>
    <scope>NUCLEOTIDE SEQUENCE [LARGE SCALE GENOMIC DNA]</scope>
    <source>
        <strain evidence="4">h7</strain>
    </source>
</reference>
<dbReference type="PROSITE" id="PS50011">
    <property type="entry name" value="PROTEIN_KINASE_DOM"/>
    <property type="match status" value="1"/>
</dbReference>
<evidence type="ECO:0000313" key="4">
    <source>
        <dbReference type="Proteomes" id="UP000053424"/>
    </source>
</evidence>
<gene>
    <name evidence="3" type="ORF">M413DRAFT_448265</name>
</gene>
<accession>A0A0C3C0E3</accession>
<dbReference type="STRING" id="686832.A0A0C3C0E3"/>
<dbReference type="EMBL" id="KN831795">
    <property type="protein sequence ID" value="KIM37749.1"/>
    <property type="molecule type" value="Genomic_DNA"/>
</dbReference>
<dbReference type="Gene3D" id="2.130.10.10">
    <property type="entry name" value="YVTN repeat-like/Quinoprotein amine dehydrogenase"/>
    <property type="match status" value="2"/>
</dbReference>
<dbReference type="CDD" id="cd21037">
    <property type="entry name" value="MLKL_NTD"/>
    <property type="match status" value="1"/>
</dbReference>